<keyword evidence="2" id="KW-1133">Transmembrane helix</keyword>
<dbReference type="Proteomes" id="UP000683575">
    <property type="component" value="Chromosome"/>
</dbReference>
<keyword evidence="2" id="KW-0812">Transmembrane</keyword>
<evidence type="ECO:0000313" key="4">
    <source>
        <dbReference type="Proteomes" id="UP000683575"/>
    </source>
</evidence>
<proteinExistence type="predicted"/>
<feature type="transmembrane region" description="Helical" evidence="2">
    <location>
        <begin position="57"/>
        <end position="76"/>
    </location>
</feature>
<dbReference type="Pfam" id="PF20088">
    <property type="entry name" value="DUF6480"/>
    <property type="match status" value="1"/>
</dbReference>
<name>A0A975SYT8_9ACTN</name>
<keyword evidence="2" id="KW-0472">Membrane</keyword>
<protein>
    <submittedName>
        <fullName evidence="3">Uncharacterized protein</fullName>
    </submittedName>
</protein>
<evidence type="ECO:0000256" key="1">
    <source>
        <dbReference type="SAM" id="MobiDB-lite"/>
    </source>
</evidence>
<evidence type="ECO:0000256" key="2">
    <source>
        <dbReference type="SAM" id="Phobius"/>
    </source>
</evidence>
<organism evidence="3 4">
    <name type="scientific">Nocardioides panacis</name>
    <dbReference type="NCBI Taxonomy" id="2849501"/>
    <lineage>
        <taxon>Bacteria</taxon>
        <taxon>Bacillati</taxon>
        <taxon>Actinomycetota</taxon>
        <taxon>Actinomycetes</taxon>
        <taxon>Propionibacteriales</taxon>
        <taxon>Nocardioidaceae</taxon>
        <taxon>Nocardioides</taxon>
    </lineage>
</organism>
<sequence>MTEPRNAPPTNLDPEPDDTTGLEPGGGVPPGETPPDSGSVNPGPTTAGSGRRTVTPWLMVALVVVVVLMFVLFFLARAGALLG</sequence>
<feature type="region of interest" description="Disordered" evidence="1">
    <location>
        <begin position="1"/>
        <end position="52"/>
    </location>
</feature>
<feature type="compositionally biased region" description="Polar residues" evidence="1">
    <location>
        <begin position="36"/>
        <end position="48"/>
    </location>
</feature>
<accession>A0A975SYT8</accession>
<dbReference type="InterPro" id="IPR045512">
    <property type="entry name" value="DUF6480"/>
</dbReference>
<reference evidence="3" key="1">
    <citation type="submission" date="2021-06" db="EMBL/GenBank/DDBJ databases">
        <title>Complete genome sequence of Nocardioides sp. G188.</title>
        <authorList>
            <person name="Im W.-T."/>
        </authorList>
    </citation>
    <scope>NUCLEOTIDE SEQUENCE</scope>
    <source>
        <strain evidence="3">G188</strain>
    </source>
</reference>
<dbReference type="KEGG" id="nps:KRR39_00800"/>
<evidence type="ECO:0000313" key="3">
    <source>
        <dbReference type="EMBL" id="QWZ08447.1"/>
    </source>
</evidence>
<dbReference type="AlphaFoldDB" id="A0A975SYT8"/>
<dbReference type="EMBL" id="CP077062">
    <property type="protein sequence ID" value="QWZ08447.1"/>
    <property type="molecule type" value="Genomic_DNA"/>
</dbReference>
<keyword evidence="4" id="KW-1185">Reference proteome</keyword>
<gene>
    <name evidence="3" type="ORF">KRR39_00800</name>
</gene>
<dbReference type="RefSeq" id="WP_216939937.1">
    <property type="nucleotide sequence ID" value="NZ_CP077062.1"/>
</dbReference>